<organism evidence="1 2">
    <name type="scientific">Pseudoalteromonas rubra</name>
    <dbReference type="NCBI Taxonomy" id="43658"/>
    <lineage>
        <taxon>Bacteria</taxon>
        <taxon>Pseudomonadati</taxon>
        <taxon>Pseudomonadota</taxon>
        <taxon>Gammaproteobacteria</taxon>
        <taxon>Alteromonadales</taxon>
        <taxon>Pseudoalteromonadaceae</taxon>
        <taxon>Pseudoalteromonas</taxon>
    </lineage>
</organism>
<protein>
    <submittedName>
        <fullName evidence="1">Uncharacterized protein</fullName>
    </submittedName>
</protein>
<evidence type="ECO:0000313" key="1">
    <source>
        <dbReference type="EMBL" id="KAF7785966.1"/>
    </source>
</evidence>
<proteinExistence type="predicted"/>
<name>A0A8T0C5E4_9GAMM</name>
<dbReference type="Proteomes" id="UP000016480">
    <property type="component" value="Unassembled WGS sequence"/>
</dbReference>
<sequence>MFGVFEDNIEPVMFAGGDLIHVLFDFTARREMDQVTVEFDGPDCAT</sequence>
<dbReference type="AlphaFoldDB" id="A0A8T0C5E4"/>
<dbReference type="EMBL" id="AHCD03000035">
    <property type="protein sequence ID" value="KAF7785966.1"/>
    <property type="molecule type" value="Genomic_DNA"/>
</dbReference>
<comment type="caution">
    <text evidence="1">The sequence shown here is derived from an EMBL/GenBank/DDBJ whole genome shotgun (WGS) entry which is preliminary data.</text>
</comment>
<accession>A0A8T0C5E4</accession>
<gene>
    <name evidence="1" type="ORF">PRUB_a0389</name>
</gene>
<evidence type="ECO:0000313" key="2">
    <source>
        <dbReference type="Proteomes" id="UP000016480"/>
    </source>
</evidence>
<reference evidence="1 2" key="1">
    <citation type="journal article" date="2012" name="J. Bacteriol.">
        <title>Genome sequence of the cycloprodigiosin-producing bacterial strain Pseudoalteromonas rubra ATCC 29570(T).</title>
        <authorList>
            <person name="Xie B.B."/>
            <person name="Shu Y.L."/>
            <person name="Qin Q.L."/>
            <person name="Rong J.C."/>
            <person name="Zhang X.Y."/>
            <person name="Chen X.L."/>
            <person name="Zhou B.C."/>
            <person name="Zhang Y.Z."/>
        </authorList>
    </citation>
    <scope>NUCLEOTIDE SEQUENCE [LARGE SCALE GENOMIC DNA]</scope>
    <source>
        <strain evidence="1 2">DSM 6842</strain>
    </source>
</reference>